<dbReference type="Proteomes" id="UP000031668">
    <property type="component" value="Unassembled WGS sequence"/>
</dbReference>
<dbReference type="GO" id="GO:0043565">
    <property type="term" value="F:sequence-specific DNA binding"/>
    <property type="evidence" value="ECO:0007669"/>
    <property type="project" value="InterPro"/>
</dbReference>
<dbReference type="PRINTS" id="PR00454">
    <property type="entry name" value="ETSDOMAIN"/>
</dbReference>
<comment type="similarity">
    <text evidence="1 3">Belongs to the ETS family.</text>
</comment>
<dbReference type="GO" id="GO:0030154">
    <property type="term" value="P:cell differentiation"/>
    <property type="evidence" value="ECO:0007669"/>
    <property type="project" value="TreeGrafter"/>
</dbReference>
<keyword evidence="3" id="KW-0539">Nucleus</keyword>
<dbReference type="PROSITE" id="PS50061">
    <property type="entry name" value="ETS_DOMAIN_3"/>
    <property type="match status" value="1"/>
</dbReference>
<dbReference type="InterPro" id="IPR036388">
    <property type="entry name" value="WH-like_DNA-bd_sf"/>
</dbReference>
<proteinExistence type="inferred from homology"/>
<dbReference type="PANTHER" id="PTHR11849:SF133">
    <property type="entry name" value="ETS DOMAIN-CONTAINING PROTEIN"/>
    <property type="match status" value="1"/>
</dbReference>
<keyword evidence="2 3" id="KW-0238">DNA-binding</keyword>
<dbReference type="EMBL" id="JWZT01002857">
    <property type="protein sequence ID" value="KII68438.1"/>
    <property type="molecule type" value="Genomic_DNA"/>
</dbReference>
<evidence type="ECO:0000256" key="2">
    <source>
        <dbReference type="ARBA" id="ARBA00023125"/>
    </source>
</evidence>
<name>A0A0C2JGN6_THEKT</name>
<dbReference type="AlphaFoldDB" id="A0A0C2JGN6"/>
<dbReference type="Gene3D" id="1.10.10.10">
    <property type="entry name" value="Winged helix-like DNA-binding domain superfamily/Winged helix DNA-binding domain"/>
    <property type="match status" value="1"/>
</dbReference>
<dbReference type="InterPro" id="IPR000418">
    <property type="entry name" value="Ets_dom"/>
</dbReference>
<dbReference type="GO" id="GO:0005634">
    <property type="term" value="C:nucleus"/>
    <property type="evidence" value="ECO:0007669"/>
    <property type="project" value="UniProtKB-SubCell"/>
</dbReference>
<keyword evidence="6" id="KW-1185">Reference proteome</keyword>
<dbReference type="SUPFAM" id="SSF46785">
    <property type="entry name" value="Winged helix' DNA-binding domain"/>
    <property type="match status" value="1"/>
</dbReference>
<evidence type="ECO:0000256" key="1">
    <source>
        <dbReference type="ARBA" id="ARBA00005562"/>
    </source>
</evidence>
<organism evidence="5 6">
    <name type="scientific">Thelohanellus kitauei</name>
    <name type="common">Myxosporean</name>
    <dbReference type="NCBI Taxonomy" id="669202"/>
    <lineage>
        <taxon>Eukaryota</taxon>
        <taxon>Metazoa</taxon>
        <taxon>Cnidaria</taxon>
        <taxon>Myxozoa</taxon>
        <taxon>Myxosporea</taxon>
        <taxon>Bivalvulida</taxon>
        <taxon>Platysporina</taxon>
        <taxon>Myxobolidae</taxon>
        <taxon>Thelohanellus</taxon>
    </lineage>
</organism>
<protein>
    <submittedName>
        <fullName evidence="5">ETS translocation variant 1</fullName>
    </submittedName>
</protein>
<comment type="subcellular location">
    <subcellularLocation>
        <location evidence="3">Nucleus</location>
    </subcellularLocation>
</comment>
<evidence type="ECO:0000313" key="6">
    <source>
        <dbReference type="Proteomes" id="UP000031668"/>
    </source>
</evidence>
<gene>
    <name evidence="5" type="ORF">RF11_10795</name>
</gene>
<dbReference type="OrthoDB" id="5961210at2759"/>
<dbReference type="InterPro" id="IPR036390">
    <property type="entry name" value="WH_DNA-bd_sf"/>
</dbReference>
<dbReference type="InterPro" id="IPR046328">
    <property type="entry name" value="ETS_fam"/>
</dbReference>
<evidence type="ECO:0000313" key="5">
    <source>
        <dbReference type="EMBL" id="KII68438.1"/>
    </source>
</evidence>
<feature type="domain" description="ETS" evidence="4">
    <location>
        <begin position="28"/>
        <end position="103"/>
    </location>
</feature>
<sequence length="182" mass="20773">MAVMSNVEHSERVLRDVLQQGITQDTKLKLWQFIICCLNDPRMNSGELGHFRIINGERLARQWGLHKNNNRMTYSKMCRSLRNYQSEGIILKLQRNRREYAFNFQMIYVSFSITNSKNSVSYLVFHATTCKISGLCKSANVARGSGTQNSIHLIVCQTTGINIDSGLNYSIPNIGTYQTIIT</sequence>
<dbReference type="SMART" id="SM00413">
    <property type="entry name" value="ETS"/>
    <property type="match status" value="1"/>
</dbReference>
<accession>A0A0C2JGN6</accession>
<comment type="caution">
    <text evidence="5">The sequence shown here is derived from an EMBL/GenBank/DDBJ whole genome shotgun (WGS) entry which is preliminary data.</text>
</comment>
<evidence type="ECO:0000259" key="4">
    <source>
        <dbReference type="PROSITE" id="PS50061"/>
    </source>
</evidence>
<dbReference type="PANTHER" id="PTHR11849">
    <property type="entry name" value="ETS"/>
    <property type="match status" value="1"/>
</dbReference>
<dbReference type="GO" id="GO:0000981">
    <property type="term" value="F:DNA-binding transcription factor activity, RNA polymerase II-specific"/>
    <property type="evidence" value="ECO:0007669"/>
    <property type="project" value="TreeGrafter"/>
</dbReference>
<dbReference type="Pfam" id="PF00178">
    <property type="entry name" value="Ets"/>
    <property type="match status" value="1"/>
</dbReference>
<reference evidence="5 6" key="1">
    <citation type="journal article" date="2014" name="Genome Biol. Evol.">
        <title>The genome of the myxosporean Thelohanellus kitauei shows adaptations to nutrient acquisition within its fish host.</title>
        <authorList>
            <person name="Yang Y."/>
            <person name="Xiong J."/>
            <person name="Zhou Z."/>
            <person name="Huo F."/>
            <person name="Miao W."/>
            <person name="Ran C."/>
            <person name="Liu Y."/>
            <person name="Zhang J."/>
            <person name="Feng J."/>
            <person name="Wang M."/>
            <person name="Wang M."/>
            <person name="Wang L."/>
            <person name="Yao B."/>
        </authorList>
    </citation>
    <scope>NUCLEOTIDE SEQUENCE [LARGE SCALE GENOMIC DNA]</scope>
    <source>
        <strain evidence="5">Wuqing</strain>
    </source>
</reference>
<evidence type="ECO:0000256" key="3">
    <source>
        <dbReference type="RuleBase" id="RU004019"/>
    </source>
</evidence>